<dbReference type="AlphaFoldDB" id="A0A0P4R2X6"/>
<proteinExistence type="predicted"/>
<accession>A0A0P4R2X6</accession>
<dbReference type="Proteomes" id="UP000048965">
    <property type="component" value="Unassembled WGS sequence"/>
</dbReference>
<dbReference type="EMBL" id="BBNO01000002">
    <property type="protein sequence ID" value="GAO06999.1"/>
    <property type="molecule type" value="Genomic_DNA"/>
</dbReference>
<reference evidence="2" key="1">
    <citation type="submission" date="2014-09" db="EMBL/GenBank/DDBJ databases">
        <title>Whole genome shotgun sequence of Streptomyces sp. NBRC 110027.</title>
        <authorList>
            <person name="Komaki H."/>
            <person name="Ichikawa N."/>
            <person name="Katano-Makiyama Y."/>
            <person name="Hosoyama A."/>
            <person name="Hashimoto M."/>
            <person name="Uohara A."/>
            <person name="Kitahashi Y."/>
            <person name="Ohji S."/>
            <person name="Kimura A."/>
            <person name="Yamazoe A."/>
            <person name="Igarashi Y."/>
            <person name="Fujita N."/>
        </authorList>
    </citation>
    <scope>NUCLEOTIDE SEQUENCE [LARGE SCALE GENOMIC DNA]</scope>
    <source>
        <strain evidence="2">NBRC 110027</strain>
    </source>
</reference>
<sequence>MDGRADPDPDPASDSALRRRCLTAARGPVVCTEGPRTTVRRLTACRWLRLVPGAGCRNRRQLRTTTGSCVLPLAATDCRTDGYRLPHRKWPAAHPFPSNLFIRAISASWALMTASASVFAGP</sequence>
<keyword evidence="2" id="KW-1185">Reference proteome</keyword>
<gene>
    <name evidence="1" type="ORF">TPA0598_02_02370</name>
</gene>
<reference evidence="1 2" key="2">
    <citation type="journal article" date="2015" name="Stand. Genomic Sci.">
        <title>Draft genome sequence of marine-derived Streptomyces sp. TP-A0598, a producer of anti-MRSA antibiotic lydicamycins.</title>
        <authorList>
            <person name="Komaki H."/>
            <person name="Ichikawa N."/>
            <person name="Hosoyama A."/>
            <person name="Fujita N."/>
            <person name="Igarashi Y."/>
        </authorList>
    </citation>
    <scope>NUCLEOTIDE SEQUENCE [LARGE SCALE GENOMIC DNA]</scope>
    <source>
        <strain evidence="1 2">NBRC 110027</strain>
    </source>
</reference>
<protein>
    <submittedName>
        <fullName evidence="1">Uncharacterized protein</fullName>
    </submittedName>
</protein>
<organism evidence="1 2">
    <name type="scientific">Streptomyces lydicamycinicus</name>
    <dbReference type="NCBI Taxonomy" id="1546107"/>
    <lineage>
        <taxon>Bacteria</taxon>
        <taxon>Bacillati</taxon>
        <taxon>Actinomycetota</taxon>
        <taxon>Actinomycetes</taxon>
        <taxon>Kitasatosporales</taxon>
        <taxon>Streptomycetaceae</taxon>
        <taxon>Streptomyces</taxon>
    </lineage>
</organism>
<name>A0A0P4R2X6_9ACTN</name>
<evidence type="ECO:0000313" key="2">
    <source>
        <dbReference type="Proteomes" id="UP000048965"/>
    </source>
</evidence>
<comment type="caution">
    <text evidence="1">The sequence shown here is derived from an EMBL/GenBank/DDBJ whole genome shotgun (WGS) entry which is preliminary data.</text>
</comment>
<evidence type="ECO:0000313" key="1">
    <source>
        <dbReference type="EMBL" id="GAO06999.1"/>
    </source>
</evidence>